<comment type="caution">
    <text evidence="1">The sequence shown here is derived from an EMBL/GenBank/DDBJ whole genome shotgun (WGS) entry which is preliminary data.</text>
</comment>
<organism evidence="1 2">
    <name type="scientific">Cutaneotrichosporon spelunceum</name>
    <dbReference type="NCBI Taxonomy" id="1672016"/>
    <lineage>
        <taxon>Eukaryota</taxon>
        <taxon>Fungi</taxon>
        <taxon>Dikarya</taxon>
        <taxon>Basidiomycota</taxon>
        <taxon>Agaricomycotina</taxon>
        <taxon>Tremellomycetes</taxon>
        <taxon>Trichosporonales</taxon>
        <taxon>Trichosporonaceae</taxon>
        <taxon>Cutaneotrichosporon</taxon>
    </lineage>
</organism>
<dbReference type="EMBL" id="BTCM01000009">
    <property type="protein sequence ID" value="GMK59974.1"/>
    <property type="molecule type" value="Genomic_DNA"/>
</dbReference>
<accession>A0AAD3U0D9</accession>
<dbReference type="Proteomes" id="UP001222932">
    <property type="component" value="Unassembled WGS sequence"/>
</dbReference>
<sequence length="358" mass="39306">MDHLSYPHIMDEILATAPYDSLIALRAASSDMRAHIDPVLAKRMQVSLPQSTMGEKEGPLLVTYGANVPIARYPSSPSASCSSQPDEILSTQLKQHADVLAVAHVVDLLSPAQHYRLWKLYPFLSGTHTLRYRGPDLYTTASAKTTVSGRHIVDRFFIPLSATRIITSLDADTPPQTKLIAYPILPQPHHTIINMWWSPTRPELSAAHHCNLVRELEIRNLVFLFRQKPSSSVTDVSPVPSEPSECAPNLQKMGMLHNLLKSGVGRIFAPDCSTALTFVGLEGVAPAALGYTDNEPSLASIIDDMLEFLTAEGIGEKPDGSGPSHALLQGRVRFLSHQEYAQEVGEEDYDIQMMPPPS</sequence>
<evidence type="ECO:0000313" key="2">
    <source>
        <dbReference type="Proteomes" id="UP001222932"/>
    </source>
</evidence>
<name>A0AAD3U0D9_9TREE</name>
<keyword evidence="2" id="KW-1185">Reference proteome</keyword>
<protein>
    <submittedName>
        <fullName evidence="1">Uncharacterized protein</fullName>
    </submittedName>
</protein>
<dbReference type="AlphaFoldDB" id="A0AAD3U0D9"/>
<reference evidence="1" key="1">
    <citation type="journal article" date="2023" name="BMC Genomics">
        <title>Chromosome-level genome assemblies of Cutaneotrichosporon spp. (Trichosporonales, Basidiomycota) reveal imbalanced evolution between nucleotide sequences and chromosome synteny.</title>
        <authorList>
            <person name="Kobayashi Y."/>
            <person name="Kayamori A."/>
            <person name="Aoki K."/>
            <person name="Shiwa Y."/>
            <person name="Matsutani M."/>
            <person name="Fujita N."/>
            <person name="Sugita T."/>
            <person name="Iwasaki W."/>
            <person name="Tanaka N."/>
            <person name="Takashima M."/>
        </authorList>
    </citation>
    <scope>NUCLEOTIDE SEQUENCE</scope>
    <source>
        <strain evidence="1">HIS016</strain>
    </source>
</reference>
<reference evidence="1" key="2">
    <citation type="submission" date="2023-06" db="EMBL/GenBank/DDBJ databases">
        <authorList>
            <person name="Kobayashi Y."/>
            <person name="Kayamori A."/>
            <person name="Aoki K."/>
            <person name="Shiwa Y."/>
            <person name="Fujita N."/>
            <person name="Sugita T."/>
            <person name="Iwasaki W."/>
            <person name="Tanaka N."/>
            <person name="Takashima M."/>
        </authorList>
    </citation>
    <scope>NUCLEOTIDE SEQUENCE</scope>
    <source>
        <strain evidence="1">HIS016</strain>
    </source>
</reference>
<evidence type="ECO:0000313" key="1">
    <source>
        <dbReference type="EMBL" id="GMK59974.1"/>
    </source>
</evidence>
<proteinExistence type="predicted"/>
<gene>
    <name evidence="1" type="ORF">CspeluHIS016_0901910</name>
</gene>